<feature type="region of interest" description="Disordered" evidence="4">
    <location>
        <begin position="157"/>
        <end position="239"/>
    </location>
</feature>
<keyword evidence="7" id="KW-1185">Reference proteome</keyword>
<accession>A0ABR3ABD0</accession>
<organism evidence="6 7">
    <name type="scientific">Marasmius tenuissimus</name>
    <dbReference type="NCBI Taxonomy" id="585030"/>
    <lineage>
        <taxon>Eukaryota</taxon>
        <taxon>Fungi</taxon>
        <taxon>Dikarya</taxon>
        <taxon>Basidiomycota</taxon>
        <taxon>Agaricomycotina</taxon>
        <taxon>Agaricomycetes</taxon>
        <taxon>Agaricomycetidae</taxon>
        <taxon>Agaricales</taxon>
        <taxon>Marasmiineae</taxon>
        <taxon>Marasmiaceae</taxon>
        <taxon>Marasmius</taxon>
    </lineage>
</organism>
<dbReference type="CDD" id="cd01389">
    <property type="entry name" value="HMG-box_ROX1-like"/>
    <property type="match status" value="1"/>
</dbReference>
<feature type="region of interest" description="Disordered" evidence="4">
    <location>
        <begin position="363"/>
        <end position="397"/>
    </location>
</feature>
<keyword evidence="1 3" id="KW-0238">DNA-binding</keyword>
<sequence length="422" mass="47123">MENNLESADAFNSPTPSSEWSRSHTPEVTSYPHDNRYPNILFLDTVRVAKSFRCEAKPPIPEIPQPPTLPTLPAVTSSLSPEPEQPRKRVPRPPNAFMLYRSDWLKQNHIPSTVERRQQALSCVAGECWNMLPPEEKQKWQAKAAEAYRVHQLKYPDYKFSPAPKGSGRKGKGKSEVSDSAVRALREKYVHMTGPAVPSTRRRRGRKVRNVAGQRDDLRSDAETVSEPSHTPSLTPAMVPAPTPLYPYAVAESGEGATLPSDFPSPSLPYYFQDRRHMLSAASPAMGTTHTMDSYFSQLPARPMSVPLLSDPSDMEFHHDEMGGFDMASFSQDGNHFAENYDLNATQSTTGEMPPLQYAPSYGTLNSGNDEQPFHEQPFQSPLLPSENGFPHSPSSLYQQEGVYPCSDVLVYPEYSDTTYDN</sequence>
<dbReference type="PANTHER" id="PTHR45789:SF2">
    <property type="entry name" value="FI18025P1"/>
    <property type="match status" value="1"/>
</dbReference>
<feature type="DNA-binding region" description="HMG box" evidence="3">
    <location>
        <begin position="90"/>
        <end position="159"/>
    </location>
</feature>
<evidence type="ECO:0000256" key="4">
    <source>
        <dbReference type="SAM" id="MobiDB-lite"/>
    </source>
</evidence>
<protein>
    <recommendedName>
        <fullName evidence="5">HMG box domain-containing protein</fullName>
    </recommendedName>
</protein>
<dbReference type="Proteomes" id="UP001437256">
    <property type="component" value="Unassembled WGS sequence"/>
</dbReference>
<feature type="compositionally biased region" description="Pro residues" evidence="4">
    <location>
        <begin position="58"/>
        <end position="70"/>
    </location>
</feature>
<comment type="caution">
    <text evidence="6">The sequence shown here is derived from an EMBL/GenBank/DDBJ whole genome shotgun (WGS) entry which is preliminary data.</text>
</comment>
<evidence type="ECO:0000256" key="2">
    <source>
        <dbReference type="ARBA" id="ARBA00023242"/>
    </source>
</evidence>
<gene>
    <name evidence="6" type="ORF">AAF712_002041</name>
</gene>
<feature type="domain" description="HMG box" evidence="5">
    <location>
        <begin position="90"/>
        <end position="159"/>
    </location>
</feature>
<reference evidence="6 7" key="1">
    <citation type="submission" date="2024-05" db="EMBL/GenBank/DDBJ databases">
        <title>A draft genome resource for the thread blight pathogen Marasmius tenuissimus strain MS-2.</title>
        <authorList>
            <person name="Yulfo-Soto G.E."/>
            <person name="Baruah I.K."/>
            <person name="Amoako-Attah I."/>
            <person name="Bukari Y."/>
            <person name="Meinhardt L.W."/>
            <person name="Bailey B.A."/>
            <person name="Cohen S.P."/>
        </authorList>
    </citation>
    <scope>NUCLEOTIDE SEQUENCE [LARGE SCALE GENOMIC DNA]</scope>
    <source>
        <strain evidence="6 7">MS-2</strain>
    </source>
</reference>
<dbReference type="SMART" id="SM00398">
    <property type="entry name" value="HMG"/>
    <property type="match status" value="1"/>
</dbReference>
<evidence type="ECO:0000256" key="3">
    <source>
        <dbReference type="PROSITE-ProRule" id="PRU00267"/>
    </source>
</evidence>
<dbReference type="InterPro" id="IPR051356">
    <property type="entry name" value="SOX/SOX-like_TF"/>
</dbReference>
<proteinExistence type="predicted"/>
<feature type="compositionally biased region" description="Basic residues" evidence="4">
    <location>
        <begin position="200"/>
        <end position="209"/>
    </location>
</feature>
<evidence type="ECO:0000313" key="6">
    <source>
        <dbReference type="EMBL" id="KAL0070820.1"/>
    </source>
</evidence>
<dbReference type="PROSITE" id="PS50118">
    <property type="entry name" value="HMG_BOX_2"/>
    <property type="match status" value="1"/>
</dbReference>
<dbReference type="SUPFAM" id="SSF47095">
    <property type="entry name" value="HMG-box"/>
    <property type="match status" value="1"/>
</dbReference>
<dbReference type="Pfam" id="PF00505">
    <property type="entry name" value="HMG_box"/>
    <property type="match status" value="1"/>
</dbReference>
<dbReference type="EMBL" id="JBBXMP010000005">
    <property type="protein sequence ID" value="KAL0070820.1"/>
    <property type="molecule type" value="Genomic_DNA"/>
</dbReference>
<evidence type="ECO:0000256" key="1">
    <source>
        <dbReference type="ARBA" id="ARBA00023125"/>
    </source>
</evidence>
<feature type="region of interest" description="Disordered" evidence="4">
    <location>
        <begin position="1"/>
        <end position="36"/>
    </location>
</feature>
<dbReference type="InterPro" id="IPR009071">
    <property type="entry name" value="HMG_box_dom"/>
</dbReference>
<evidence type="ECO:0000259" key="5">
    <source>
        <dbReference type="PROSITE" id="PS50118"/>
    </source>
</evidence>
<dbReference type="InterPro" id="IPR036910">
    <property type="entry name" value="HMG_box_dom_sf"/>
</dbReference>
<feature type="compositionally biased region" description="Low complexity" evidence="4">
    <location>
        <begin position="71"/>
        <end position="81"/>
    </location>
</feature>
<keyword evidence="2 3" id="KW-0539">Nucleus</keyword>
<name>A0ABR3ABD0_9AGAR</name>
<dbReference type="Gene3D" id="1.10.30.10">
    <property type="entry name" value="High mobility group box domain"/>
    <property type="match status" value="1"/>
</dbReference>
<dbReference type="PANTHER" id="PTHR45789">
    <property type="entry name" value="FI18025P1"/>
    <property type="match status" value="1"/>
</dbReference>
<feature type="compositionally biased region" description="Polar residues" evidence="4">
    <location>
        <begin position="1"/>
        <end position="20"/>
    </location>
</feature>
<evidence type="ECO:0000313" key="7">
    <source>
        <dbReference type="Proteomes" id="UP001437256"/>
    </source>
</evidence>
<feature type="region of interest" description="Disordered" evidence="4">
    <location>
        <begin position="58"/>
        <end position="93"/>
    </location>
</feature>